<dbReference type="Gene3D" id="3.30.40.10">
    <property type="entry name" value="Zinc/RING finger domain, C3HC4 (zinc finger)"/>
    <property type="match status" value="1"/>
</dbReference>
<feature type="region of interest" description="Disordered" evidence="6">
    <location>
        <begin position="448"/>
        <end position="468"/>
    </location>
</feature>
<evidence type="ECO:0000313" key="9">
    <source>
        <dbReference type="Proteomes" id="UP001497382"/>
    </source>
</evidence>
<dbReference type="Pfam" id="PF02301">
    <property type="entry name" value="HORMA"/>
    <property type="match status" value="1"/>
</dbReference>
<evidence type="ECO:0000256" key="4">
    <source>
        <dbReference type="ARBA" id="ARBA00023242"/>
    </source>
</evidence>
<feature type="region of interest" description="Disordered" evidence="6">
    <location>
        <begin position="212"/>
        <end position="247"/>
    </location>
</feature>
<reference evidence="8 9" key="1">
    <citation type="submission" date="2024-04" db="EMBL/GenBank/DDBJ databases">
        <authorList>
            <person name="Rising A."/>
            <person name="Reimegard J."/>
            <person name="Sonavane S."/>
            <person name="Akerstrom W."/>
            <person name="Nylinder S."/>
            <person name="Hedman E."/>
            <person name="Kallberg Y."/>
        </authorList>
    </citation>
    <scope>NUCLEOTIDE SEQUENCE [LARGE SCALE GENOMIC DNA]</scope>
</reference>
<feature type="domain" description="HORMA" evidence="7">
    <location>
        <begin position="1"/>
        <end position="198"/>
    </location>
</feature>
<dbReference type="PANTHER" id="PTHR48225">
    <property type="entry name" value="HORMA DOMAIN-CONTAINING PROTEIN 1"/>
    <property type="match status" value="1"/>
</dbReference>
<dbReference type="InterPro" id="IPR036570">
    <property type="entry name" value="HORMA_dom_sf"/>
</dbReference>
<keyword evidence="4" id="KW-0539">Nucleus</keyword>
<organism evidence="8 9">
    <name type="scientific">Larinioides sclopetarius</name>
    <dbReference type="NCBI Taxonomy" id="280406"/>
    <lineage>
        <taxon>Eukaryota</taxon>
        <taxon>Metazoa</taxon>
        <taxon>Ecdysozoa</taxon>
        <taxon>Arthropoda</taxon>
        <taxon>Chelicerata</taxon>
        <taxon>Arachnida</taxon>
        <taxon>Araneae</taxon>
        <taxon>Araneomorphae</taxon>
        <taxon>Entelegynae</taxon>
        <taxon>Araneoidea</taxon>
        <taxon>Araneidae</taxon>
        <taxon>Larinioides</taxon>
    </lineage>
</organism>
<dbReference type="InterPro" id="IPR011011">
    <property type="entry name" value="Znf_FYVE_PHD"/>
</dbReference>
<protein>
    <recommendedName>
        <fullName evidence="7">HORMA domain-containing protein</fullName>
    </recommendedName>
</protein>
<dbReference type="SUPFAM" id="SSF56019">
    <property type="entry name" value="The spindle assembly checkpoint protein mad2"/>
    <property type="match status" value="1"/>
</dbReference>
<comment type="caution">
    <text evidence="8">The sequence shown here is derived from an EMBL/GenBank/DDBJ whole genome shotgun (WGS) entry which is preliminary data.</text>
</comment>
<comment type="subcellular location">
    <subcellularLocation>
        <location evidence="2">Chromosome</location>
    </subcellularLocation>
    <subcellularLocation>
        <location evidence="1">Nucleus</location>
    </subcellularLocation>
</comment>
<dbReference type="Proteomes" id="UP001497382">
    <property type="component" value="Unassembled WGS sequence"/>
</dbReference>
<proteinExistence type="predicted"/>
<dbReference type="GO" id="GO:0005694">
    <property type="term" value="C:chromosome"/>
    <property type="evidence" value="ECO:0007669"/>
    <property type="project" value="UniProtKB-SubCell"/>
</dbReference>
<dbReference type="InterPro" id="IPR003511">
    <property type="entry name" value="HORMA_dom"/>
</dbReference>
<evidence type="ECO:0000256" key="6">
    <source>
        <dbReference type="SAM" id="MobiDB-lite"/>
    </source>
</evidence>
<name>A0AAV2BEP4_9ARAC</name>
<feature type="compositionally biased region" description="Basic and acidic residues" evidence="6">
    <location>
        <begin position="219"/>
        <end position="247"/>
    </location>
</feature>
<dbReference type="PROSITE" id="PS50815">
    <property type="entry name" value="HORMA"/>
    <property type="match status" value="1"/>
</dbReference>
<dbReference type="Gene3D" id="3.30.900.10">
    <property type="entry name" value="HORMA domain"/>
    <property type="match status" value="1"/>
</dbReference>
<keyword evidence="9" id="KW-1185">Reference proteome</keyword>
<dbReference type="PANTHER" id="PTHR48225:SF7">
    <property type="entry name" value="MEIOSIS-SPECIFIC PROTEIN HOP1"/>
    <property type="match status" value="1"/>
</dbReference>
<dbReference type="InterPro" id="IPR013083">
    <property type="entry name" value="Znf_RING/FYVE/PHD"/>
</dbReference>
<sequence>MFIKKLIAVSLSSITYIRGIFPEKAYGERTLGGLRLKLLTEDCGIKAVTKFIDAIRSCYDAVEKRYLQQLSIGICTNRENYNEVIEAYNLVFKYKDDECSVTCNNKTKTFSPKLSDPTVKATFLMLKNITAVSNILKKLPESVYLSLKLLYYDEVTPEDYEPSGFKASSDPKFTFPQKTMNISLGKIDSDRHGYKLLLKTTYNKHLLPQNDAENPLKLADPDKKGPFTNRDEHTSTKLSRLSEKEKLSEETKMNTSMKCPCKCKSAEEHDVIACTNCKELQHKTCYGFLNLDEIPSIFYCVNCATYGDYPLTDTIYIYEKKVRQEFCLTRRAISLCLNQNYFTKLNLEKLLGCSKTMANTVIKKLVAQDFIEFQIHTDTYILNKLNIDFVLKKYFPSTENEEVMDEDLKFETNSLSLSTSHPYQGTSPVPFDDITMIESSVRKVRDLKLHDGSPAKSSTSRKRKVSSEIVNLDDSEDLFQSQKRLRVRKVMKK</sequence>
<evidence type="ECO:0000256" key="1">
    <source>
        <dbReference type="ARBA" id="ARBA00004123"/>
    </source>
</evidence>
<dbReference type="SUPFAM" id="SSF57903">
    <property type="entry name" value="FYVE/PHD zinc finger"/>
    <property type="match status" value="1"/>
</dbReference>
<dbReference type="GO" id="GO:0051321">
    <property type="term" value="P:meiotic cell cycle"/>
    <property type="evidence" value="ECO:0007669"/>
    <property type="project" value="UniProtKB-KW"/>
</dbReference>
<gene>
    <name evidence="8" type="ORF">LARSCL_LOCUS18639</name>
</gene>
<evidence type="ECO:0000259" key="7">
    <source>
        <dbReference type="PROSITE" id="PS50815"/>
    </source>
</evidence>
<evidence type="ECO:0000256" key="2">
    <source>
        <dbReference type="ARBA" id="ARBA00004286"/>
    </source>
</evidence>
<dbReference type="EMBL" id="CAXIEN010000342">
    <property type="protein sequence ID" value="CAL1294321.1"/>
    <property type="molecule type" value="Genomic_DNA"/>
</dbReference>
<accession>A0AAV2BEP4</accession>
<dbReference type="GO" id="GO:0005634">
    <property type="term" value="C:nucleus"/>
    <property type="evidence" value="ECO:0007669"/>
    <property type="project" value="UniProtKB-SubCell"/>
</dbReference>
<dbReference type="InterPro" id="IPR051294">
    <property type="entry name" value="HORMA_MeioticProgression"/>
</dbReference>
<keyword evidence="5" id="KW-0469">Meiosis</keyword>
<evidence type="ECO:0000313" key="8">
    <source>
        <dbReference type="EMBL" id="CAL1294321.1"/>
    </source>
</evidence>
<keyword evidence="3" id="KW-0158">Chromosome</keyword>
<dbReference type="AlphaFoldDB" id="A0AAV2BEP4"/>
<evidence type="ECO:0000256" key="5">
    <source>
        <dbReference type="ARBA" id="ARBA00023254"/>
    </source>
</evidence>
<evidence type="ECO:0000256" key="3">
    <source>
        <dbReference type="ARBA" id="ARBA00022454"/>
    </source>
</evidence>